<accession>A0A6C0F6P4</accession>
<evidence type="ECO:0000313" key="1">
    <source>
        <dbReference type="EMBL" id="QHT37338.1"/>
    </source>
</evidence>
<organism evidence="1">
    <name type="scientific">viral metagenome</name>
    <dbReference type="NCBI Taxonomy" id="1070528"/>
    <lineage>
        <taxon>unclassified sequences</taxon>
        <taxon>metagenomes</taxon>
        <taxon>organismal metagenomes</taxon>
    </lineage>
</organism>
<proteinExistence type="predicted"/>
<dbReference type="AlphaFoldDB" id="A0A6C0F6P4"/>
<dbReference type="EMBL" id="MN738792">
    <property type="protein sequence ID" value="QHT37338.1"/>
    <property type="molecule type" value="Genomic_DNA"/>
</dbReference>
<reference evidence="1" key="1">
    <citation type="journal article" date="2020" name="Nature">
        <title>Giant virus diversity and host interactions through global metagenomics.</title>
        <authorList>
            <person name="Schulz F."/>
            <person name="Roux S."/>
            <person name="Paez-Espino D."/>
            <person name="Jungbluth S."/>
            <person name="Walsh D.A."/>
            <person name="Denef V.J."/>
            <person name="McMahon K.D."/>
            <person name="Konstantinidis K.T."/>
            <person name="Eloe-Fadrosh E.A."/>
            <person name="Kyrpides N.C."/>
            <person name="Woyke T."/>
        </authorList>
    </citation>
    <scope>NUCLEOTIDE SEQUENCE</scope>
    <source>
        <strain evidence="1">GVMAG-S-ERX555967-131</strain>
    </source>
</reference>
<protein>
    <submittedName>
        <fullName evidence="1">Uncharacterized protein</fullName>
    </submittedName>
</protein>
<sequence length="270" mass="31373">MSITLSIIKTTPIRNYKREYLNYIAELLSIDPKDYKNKNVLYEKIINTKSHNSCDPITLEDINEIDVSLLIGWIQNNHNYVAKIESMYEIFKSGHTINPFAIDIATGIQQAESGEDYNNKFDLCKITNLKERVCNAAIKLNLEYNIKDECDIPDIVKWRFTIFEAAPNLYCAHIIEYIEKLNSVKAIALFELALYNVIVAYRHSLLHESLTEQSLTFVHTLSQLHNGMQYTQIETNPLHTIHNLLQMWKVVLNENIMELIMDYVDKIISQ</sequence>
<name>A0A6C0F6P4_9ZZZZ</name>